<sequence length="151" mass="17675">MGDEIGEFDDLNQKIASLEREKHLLIRKVEELEASGDHQRVILELKEREMRGLKQKLEELDGIVIKYNEWKNEKDVIYILKDELAERVREMLTKVSELEKKLENLISEKLIIEKEKVGWYSGLNVKWPVVVTAVSIVSIGLLCYRRDGRNP</sequence>
<gene>
    <name evidence="2" type="ORF">CQW23_06173</name>
</gene>
<evidence type="ECO:0000313" key="3">
    <source>
        <dbReference type="Proteomes" id="UP000224567"/>
    </source>
</evidence>
<organism evidence="2 3">
    <name type="scientific">Capsicum baccatum</name>
    <name type="common">Peruvian pepper</name>
    <dbReference type="NCBI Taxonomy" id="33114"/>
    <lineage>
        <taxon>Eukaryota</taxon>
        <taxon>Viridiplantae</taxon>
        <taxon>Streptophyta</taxon>
        <taxon>Embryophyta</taxon>
        <taxon>Tracheophyta</taxon>
        <taxon>Spermatophyta</taxon>
        <taxon>Magnoliopsida</taxon>
        <taxon>eudicotyledons</taxon>
        <taxon>Gunneridae</taxon>
        <taxon>Pentapetalae</taxon>
        <taxon>asterids</taxon>
        <taxon>lamiids</taxon>
        <taxon>Solanales</taxon>
        <taxon>Solanaceae</taxon>
        <taxon>Solanoideae</taxon>
        <taxon>Capsiceae</taxon>
        <taxon>Capsicum</taxon>
    </lineage>
</organism>
<accession>A0A2G2X2P2</accession>
<dbReference type="Proteomes" id="UP000224567">
    <property type="component" value="Unassembled WGS sequence"/>
</dbReference>
<protein>
    <submittedName>
        <fullName evidence="2">Uncharacterized protein</fullName>
    </submittedName>
</protein>
<evidence type="ECO:0000256" key="1">
    <source>
        <dbReference type="SAM" id="Coils"/>
    </source>
</evidence>
<comment type="caution">
    <text evidence="2">The sequence shown here is derived from an EMBL/GenBank/DDBJ whole genome shotgun (WGS) entry which is preliminary data.</text>
</comment>
<reference evidence="2 3" key="1">
    <citation type="journal article" date="2017" name="Genome Biol.">
        <title>New reference genome sequences of hot pepper reveal the massive evolution of plant disease-resistance genes by retroduplication.</title>
        <authorList>
            <person name="Kim S."/>
            <person name="Park J."/>
            <person name="Yeom S.I."/>
            <person name="Kim Y.M."/>
            <person name="Seo E."/>
            <person name="Kim K.T."/>
            <person name="Kim M.S."/>
            <person name="Lee J.M."/>
            <person name="Cheong K."/>
            <person name="Shin H.S."/>
            <person name="Kim S.B."/>
            <person name="Han K."/>
            <person name="Lee J."/>
            <person name="Park M."/>
            <person name="Lee H.A."/>
            <person name="Lee H.Y."/>
            <person name="Lee Y."/>
            <person name="Oh S."/>
            <person name="Lee J.H."/>
            <person name="Choi E."/>
            <person name="Choi E."/>
            <person name="Lee S.E."/>
            <person name="Jeon J."/>
            <person name="Kim H."/>
            <person name="Choi G."/>
            <person name="Song H."/>
            <person name="Lee J."/>
            <person name="Lee S.C."/>
            <person name="Kwon J.K."/>
            <person name="Lee H.Y."/>
            <person name="Koo N."/>
            <person name="Hong Y."/>
            <person name="Kim R.W."/>
            <person name="Kang W.H."/>
            <person name="Huh J.H."/>
            <person name="Kang B.C."/>
            <person name="Yang T.J."/>
            <person name="Lee Y.H."/>
            <person name="Bennetzen J.L."/>
            <person name="Choi D."/>
        </authorList>
    </citation>
    <scope>NUCLEOTIDE SEQUENCE [LARGE SCALE GENOMIC DNA]</scope>
    <source>
        <strain evidence="3">cv. PBC81</strain>
    </source>
</reference>
<evidence type="ECO:0000313" key="2">
    <source>
        <dbReference type="EMBL" id="PHT51711.1"/>
    </source>
</evidence>
<name>A0A2G2X2P2_CAPBA</name>
<dbReference type="AlphaFoldDB" id="A0A2G2X2P2"/>
<keyword evidence="1" id="KW-0175">Coiled coil</keyword>
<keyword evidence="3" id="KW-1185">Reference proteome</keyword>
<reference evidence="3" key="2">
    <citation type="journal article" date="2017" name="J. Anim. Genet.">
        <title>Multiple reference genome sequences of hot pepper reveal the massive evolution of plant disease resistance genes by retroduplication.</title>
        <authorList>
            <person name="Kim S."/>
            <person name="Park J."/>
            <person name="Yeom S.-I."/>
            <person name="Kim Y.-M."/>
            <person name="Seo E."/>
            <person name="Kim K.-T."/>
            <person name="Kim M.-S."/>
            <person name="Lee J.M."/>
            <person name="Cheong K."/>
            <person name="Shin H.-S."/>
            <person name="Kim S.-B."/>
            <person name="Han K."/>
            <person name="Lee J."/>
            <person name="Park M."/>
            <person name="Lee H.-A."/>
            <person name="Lee H.-Y."/>
            <person name="Lee Y."/>
            <person name="Oh S."/>
            <person name="Lee J.H."/>
            <person name="Choi E."/>
            <person name="Choi E."/>
            <person name="Lee S.E."/>
            <person name="Jeon J."/>
            <person name="Kim H."/>
            <person name="Choi G."/>
            <person name="Song H."/>
            <person name="Lee J."/>
            <person name="Lee S.-C."/>
            <person name="Kwon J.-K."/>
            <person name="Lee H.-Y."/>
            <person name="Koo N."/>
            <person name="Hong Y."/>
            <person name="Kim R.W."/>
            <person name="Kang W.-H."/>
            <person name="Huh J.H."/>
            <person name="Kang B.-C."/>
            <person name="Yang T.-J."/>
            <person name="Lee Y.-H."/>
            <person name="Bennetzen J.L."/>
            <person name="Choi D."/>
        </authorList>
    </citation>
    <scope>NUCLEOTIDE SEQUENCE [LARGE SCALE GENOMIC DNA]</scope>
    <source>
        <strain evidence="3">cv. PBC81</strain>
    </source>
</reference>
<dbReference type="OrthoDB" id="1304567at2759"/>
<feature type="coiled-coil region" evidence="1">
    <location>
        <begin position="1"/>
        <end position="115"/>
    </location>
</feature>
<proteinExistence type="predicted"/>
<dbReference type="EMBL" id="MLFT02000003">
    <property type="protein sequence ID" value="PHT51711.1"/>
    <property type="molecule type" value="Genomic_DNA"/>
</dbReference>